<dbReference type="Gene3D" id="3.30.70.1820">
    <property type="entry name" value="L1 transposable element, RRM domain"/>
    <property type="match status" value="1"/>
</dbReference>
<keyword evidence="2" id="KW-1185">Reference proteome</keyword>
<evidence type="ECO:0000313" key="2">
    <source>
        <dbReference type="Proteomes" id="UP000821853"/>
    </source>
</evidence>
<dbReference type="AlphaFoldDB" id="A0A9J6GUA2"/>
<accession>A0A9J6GUA2</accession>
<evidence type="ECO:0000313" key="1">
    <source>
        <dbReference type="EMBL" id="KAH9378441.1"/>
    </source>
</evidence>
<sequence>MLLLLSGDVESNPGPGTVPSGPTVDSIFEIVQSLEAKHEHVLREIKELKDNQVAISTSMEDILNRVTVVERNAVLRKSEVHTILAEHNVPSCLDRDVASLKTQVEDTNNRLRRNNLIIYGLTDSLNESWAQSEVKALCFFDKQLGEPIAPDRIERAHPLGIFRENKNRPIIVKFSSYKDRERMLSREHKLKNTNFALREDLTPAAKFAQSKLLQFSRSSGSSYKLRHNKLIVNEKSFIYDNILDLVVEPKR</sequence>
<gene>
    <name evidence="1" type="ORF">HPB48_013929</name>
</gene>
<dbReference type="Proteomes" id="UP000821853">
    <property type="component" value="Unassembled WGS sequence"/>
</dbReference>
<protein>
    <submittedName>
        <fullName evidence="1">Uncharacterized protein</fullName>
    </submittedName>
</protein>
<dbReference type="OMA" id="LNESWAQ"/>
<proteinExistence type="predicted"/>
<organism evidence="1 2">
    <name type="scientific">Haemaphysalis longicornis</name>
    <name type="common">Bush tick</name>
    <dbReference type="NCBI Taxonomy" id="44386"/>
    <lineage>
        <taxon>Eukaryota</taxon>
        <taxon>Metazoa</taxon>
        <taxon>Ecdysozoa</taxon>
        <taxon>Arthropoda</taxon>
        <taxon>Chelicerata</taxon>
        <taxon>Arachnida</taxon>
        <taxon>Acari</taxon>
        <taxon>Parasitiformes</taxon>
        <taxon>Ixodida</taxon>
        <taxon>Ixodoidea</taxon>
        <taxon>Ixodidae</taxon>
        <taxon>Haemaphysalinae</taxon>
        <taxon>Haemaphysalis</taxon>
    </lineage>
</organism>
<dbReference type="VEuPathDB" id="VectorBase:HLOH_055606"/>
<dbReference type="EMBL" id="JABSTR010000008">
    <property type="protein sequence ID" value="KAH9378441.1"/>
    <property type="molecule type" value="Genomic_DNA"/>
</dbReference>
<comment type="caution">
    <text evidence="1">The sequence shown here is derived from an EMBL/GenBank/DDBJ whole genome shotgun (WGS) entry which is preliminary data.</text>
</comment>
<name>A0A9J6GUA2_HAELO</name>
<dbReference type="OrthoDB" id="7219366at2759"/>
<reference evidence="1 2" key="1">
    <citation type="journal article" date="2020" name="Cell">
        <title>Large-Scale Comparative Analyses of Tick Genomes Elucidate Their Genetic Diversity and Vector Capacities.</title>
        <authorList>
            <consortium name="Tick Genome and Microbiome Consortium (TIGMIC)"/>
            <person name="Jia N."/>
            <person name="Wang J."/>
            <person name="Shi W."/>
            <person name="Du L."/>
            <person name="Sun Y."/>
            <person name="Zhan W."/>
            <person name="Jiang J.F."/>
            <person name="Wang Q."/>
            <person name="Zhang B."/>
            <person name="Ji P."/>
            <person name="Bell-Sakyi L."/>
            <person name="Cui X.M."/>
            <person name="Yuan T.T."/>
            <person name="Jiang B.G."/>
            <person name="Yang W.F."/>
            <person name="Lam T.T."/>
            <person name="Chang Q.C."/>
            <person name="Ding S.J."/>
            <person name="Wang X.J."/>
            <person name="Zhu J.G."/>
            <person name="Ruan X.D."/>
            <person name="Zhao L."/>
            <person name="Wei J.T."/>
            <person name="Ye R.Z."/>
            <person name="Que T.C."/>
            <person name="Du C.H."/>
            <person name="Zhou Y.H."/>
            <person name="Cheng J.X."/>
            <person name="Dai P.F."/>
            <person name="Guo W.B."/>
            <person name="Han X.H."/>
            <person name="Huang E.J."/>
            <person name="Li L.F."/>
            <person name="Wei W."/>
            <person name="Gao Y.C."/>
            <person name="Liu J.Z."/>
            <person name="Shao H.Z."/>
            <person name="Wang X."/>
            <person name="Wang C.C."/>
            <person name="Yang T.C."/>
            <person name="Huo Q.B."/>
            <person name="Li W."/>
            <person name="Chen H.Y."/>
            <person name="Chen S.E."/>
            <person name="Zhou L.G."/>
            <person name="Ni X.B."/>
            <person name="Tian J.H."/>
            <person name="Sheng Y."/>
            <person name="Liu T."/>
            <person name="Pan Y.S."/>
            <person name="Xia L.Y."/>
            <person name="Li J."/>
            <person name="Zhao F."/>
            <person name="Cao W.C."/>
        </authorList>
    </citation>
    <scope>NUCLEOTIDE SEQUENCE [LARGE SCALE GENOMIC DNA]</scope>
    <source>
        <strain evidence="1">HaeL-2018</strain>
    </source>
</reference>